<dbReference type="Gene3D" id="1.25.40.10">
    <property type="entry name" value="Tetratricopeptide repeat domain"/>
    <property type="match status" value="2"/>
</dbReference>
<dbReference type="SUPFAM" id="SSF48452">
    <property type="entry name" value="TPR-like"/>
    <property type="match status" value="2"/>
</dbReference>
<dbReference type="PROSITE" id="PS50005">
    <property type="entry name" value="TPR"/>
    <property type="match status" value="7"/>
</dbReference>
<keyword evidence="4" id="KW-0328">Glycosyltransferase</keyword>
<dbReference type="Pfam" id="PF13432">
    <property type="entry name" value="TPR_16"/>
    <property type="match status" value="1"/>
</dbReference>
<dbReference type="Pfam" id="PF13181">
    <property type="entry name" value="TPR_8"/>
    <property type="match status" value="1"/>
</dbReference>
<feature type="repeat" description="TPR" evidence="8">
    <location>
        <begin position="296"/>
        <end position="329"/>
    </location>
</feature>
<organism evidence="10 11">
    <name type="scientific">Bradyrhizobium daqingense</name>
    <dbReference type="NCBI Taxonomy" id="993502"/>
    <lineage>
        <taxon>Bacteria</taxon>
        <taxon>Pseudomonadati</taxon>
        <taxon>Pseudomonadota</taxon>
        <taxon>Alphaproteobacteria</taxon>
        <taxon>Hyphomicrobiales</taxon>
        <taxon>Nitrobacteraceae</taxon>
        <taxon>Bradyrhizobium</taxon>
    </lineage>
</organism>
<name>A0A562LCA3_9BRAD</name>
<dbReference type="InterPro" id="IPR029489">
    <property type="entry name" value="OGT/SEC/SPY_C"/>
</dbReference>
<evidence type="ECO:0000256" key="2">
    <source>
        <dbReference type="ARBA" id="ARBA00005386"/>
    </source>
</evidence>
<evidence type="ECO:0000256" key="7">
    <source>
        <dbReference type="ARBA" id="ARBA00022803"/>
    </source>
</evidence>
<keyword evidence="7 8" id="KW-0802">TPR repeat</keyword>
<feature type="repeat" description="TPR" evidence="8">
    <location>
        <begin position="92"/>
        <end position="125"/>
    </location>
</feature>
<feature type="domain" description="O-GlcNAc transferase C-terminal" evidence="9">
    <location>
        <begin position="376"/>
        <end position="521"/>
    </location>
</feature>
<evidence type="ECO:0000256" key="8">
    <source>
        <dbReference type="PROSITE-ProRule" id="PRU00339"/>
    </source>
</evidence>
<keyword evidence="5 10" id="KW-0808">Transferase</keyword>
<keyword evidence="11" id="KW-1185">Reference proteome</keyword>
<dbReference type="PROSITE" id="PS50293">
    <property type="entry name" value="TPR_REGION"/>
    <property type="match status" value="1"/>
</dbReference>
<dbReference type="InterPro" id="IPR019734">
    <property type="entry name" value="TPR_rpt"/>
</dbReference>
<evidence type="ECO:0000256" key="1">
    <source>
        <dbReference type="ARBA" id="ARBA00004922"/>
    </source>
</evidence>
<evidence type="ECO:0000256" key="6">
    <source>
        <dbReference type="ARBA" id="ARBA00022737"/>
    </source>
</evidence>
<dbReference type="EC" id="2.4.1.255" evidence="3"/>
<dbReference type="UniPathway" id="UPA00378"/>
<reference evidence="10 11" key="1">
    <citation type="journal article" date="2015" name="Stand. Genomic Sci.">
        <title>Genomic Encyclopedia of Bacterial and Archaeal Type Strains, Phase III: the genomes of soil and plant-associated and newly described type strains.</title>
        <authorList>
            <person name="Whitman W.B."/>
            <person name="Woyke T."/>
            <person name="Klenk H.P."/>
            <person name="Zhou Y."/>
            <person name="Lilburn T.G."/>
            <person name="Beck B.J."/>
            <person name="De Vos P."/>
            <person name="Vandamme P."/>
            <person name="Eisen J.A."/>
            <person name="Garrity G."/>
            <person name="Hugenholtz P."/>
            <person name="Kyrpides N.C."/>
        </authorList>
    </citation>
    <scope>NUCLEOTIDE SEQUENCE [LARGE SCALE GENOMIC DNA]</scope>
    <source>
        <strain evidence="10 11">CGMCC 1.10947</strain>
    </source>
</reference>
<keyword evidence="6" id="KW-0677">Repeat</keyword>
<comment type="pathway">
    <text evidence="1">Protein modification; protein glycosylation.</text>
</comment>
<proteinExistence type="inferred from homology"/>
<feature type="domain" description="O-GlcNAc transferase C-terminal" evidence="9">
    <location>
        <begin position="544"/>
        <end position="725"/>
    </location>
</feature>
<sequence length="757" mass="83554">MQSSGGGARAFQNARLQKKLMKQADAILSTAAAAYGQGRYTETEALCREILKAIPNHVDAMHLLGMCAHDGRRLEEAQKLLERVIELDPRLHDAHNNLATVHFDLGNYEDARRCQEKAIALKPNFAVTLTNLGNTLMHMGLYEQALEMHERAIKLKPDYADALCNRGMVEIVLGQIMRAKESFDRALLFQPRHAEAIVGSGMVSMELRHYEEAAAKFATALAIKPGAPRILAQRGRLSYELQRLQPALADFEAALAISPKLELALRGKAQTCLVMGKTAQAMAAAATLIERNPRSEMGMALMGFAYSNQGEMDTAIEYLDRALDLRPDYGDAIRGKIFLQDYRAEADFVVQQEVRKTWWDAIGSRIPQRTLPKRPLDPEKRIVVGYVAAEFRQHSAGLTLLPVLRNHDHAKFEIICYYSWPGADEYTAMFKSLADVWVDAWGLSDDELADRIEADKVDILIDVSGHTTGNRLQCFARKPAPIQATGFGHATGTGMPAMDYVLADPIFIPPSVRHLFPEKIFDLPCLITMEPVTNLQPSELPMLRNGYVTFGVFNRIYKISDDAIRVWSRIMREVPESKIVLKHGLLDDTLLRDSLVARFVAQGIAEENITCLGTTSRDDHLIAFDQIDISLDTFPQNGGISTWESLYKGVPVVAKLGNGASSRAGGSIVAAVGLGDWIAEDDDGYVDIARKFATQPGHLAKLRAELPARIAASPAGNVEIYTRELEAGYRQFWRDYCAAASDGGDAATTRADAPTGS</sequence>
<evidence type="ECO:0000259" key="9">
    <source>
        <dbReference type="Pfam" id="PF13844"/>
    </source>
</evidence>
<feature type="repeat" description="TPR" evidence="8">
    <location>
        <begin position="126"/>
        <end position="159"/>
    </location>
</feature>
<dbReference type="Pfam" id="PF14559">
    <property type="entry name" value="TPR_19"/>
    <property type="match status" value="1"/>
</dbReference>
<evidence type="ECO:0000313" key="11">
    <source>
        <dbReference type="Proteomes" id="UP000317176"/>
    </source>
</evidence>
<dbReference type="SMART" id="SM00028">
    <property type="entry name" value="TPR"/>
    <property type="match status" value="9"/>
</dbReference>
<feature type="repeat" description="TPR" evidence="8">
    <location>
        <begin position="194"/>
        <end position="227"/>
    </location>
</feature>
<gene>
    <name evidence="10" type="ORF">IQ17_03331</name>
</gene>
<evidence type="ECO:0000256" key="4">
    <source>
        <dbReference type="ARBA" id="ARBA00022676"/>
    </source>
</evidence>
<dbReference type="PANTHER" id="PTHR44835">
    <property type="entry name" value="UDP-N-ACETYLGLUCOSAMINE--PEPTIDE N-ACETYLGLUCOSAMINYLTRANSFERASE SPINDLY-RELATED"/>
    <property type="match status" value="1"/>
</dbReference>
<comment type="caution">
    <text evidence="10">The sequence shown here is derived from an EMBL/GenBank/DDBJ whole genome shotgun (WGS) entry which is preliminary data.</text>
</comment>
<dbReference type="Gene3D" id="3.40.50.11380">
    <property type="match status" value="1"/>
</dbReference>
<evidence type="ECO:0000256" key="5">
    <source>
        <dbReference type="ARBA" id="ARBA00022679"/>
    </source>
</evidence>
<evidence type="ECO:0000256" key="3">
    <source>
        <dbReference type="ARBA" id="ARBA00011970"/>
    </source>
</evidence>
<accession>A0A562LCA3</accession>
<dbReference type="EMBL" id="VLKL01000008">
    <property type="protein sequence ID" value="TWI05165.1"/>
    <property type="molecule type" value="Genomic_DNA"/>
</dbReference>
<feature type="repeat" description="TPR" evidence="8">
    <location>
        <begin position="58"/>
        <end position="91"/>
    </location>
</feature>
<dbReference type="Proteomes" id="UP000317176">
    <property type="component" value="Unassembled WGS sequence"/>
</dbReference>
<dbReference type="InterPro" id="IPR011990">
    <property type="entry name" value="TPR-like_helical_dom_sf"/>
</dbReference>
<feature type="repeat" description="TPR" evidence="8">
    <location>
        <begin position="160"/>
        <end position="193"/>
    </location>
</feature>
<dbReference type="AlphaFoldDB" id="A0A562LCA3"/>
<evidence type="ECO:0000313" key="10">
    <source>
        <dbReference type="EMBL" id="TWI05165.1"/>
    </source>
</evidence>
<protein>
    <recommendedName>
        <fullName evidence="3">protein O-GlcNAc transferase</fullName>
        <ecNumber evidence="3">2.4.1.255</ecNumber>
    </recommendedName>
</protein>
<dbReference type="RefSeq" id="WP_231088390.1">
    <property type="nucleotide sequence ID" value="NZ_CP088014.1"/>
</dbReference>
<dbReference type="Pfam" id="PF13844">
    <property type="entry name" value="Glyco_transf_41"/>
    <property type="match status" value="2"/>
</dbReference>
<comment type="similarity">
    <text evidence="2">Belongs to the glycosyltransferase 41 family. O-GlcNAc transferase subfamily.</text>
</comment>
<dbReference type="GO" id="GO:0097363">
    <property type="term" value="F:protein O-acetylglucosaminyltransferase activity"/>
    <property type="evidence" value="ECO:0007669"/>
    <property type="project" value="UniProtKB-EC"/>
</dbReference>
<feature type="repeat" description="TPR" evidence="8">
    <location>
        <begin position="228"/>
        <end position="261"/>
    </location>
</feature>
<dbReference type="Pfam" id="PF13424">
    <property type="entry name" value="TPR_12"/>
    <property type="match status" value="1"/>
</dbReference>
<dbReference type="InterPro" id="IPR051939">
    <property type="entry name" value="Glycosyltr_41/O-GlcNAc_trsf"/>
</dbReference>
<dbReference type="Gene3D" id="3.40.50.2000">
    <property type="entry name" value="Glycogen Phosphorylase B"/>
    <property type="match status" value="1"/>
</dbReference>
<dbReference type="PANTHER" id="PTHR44835:SF1">
    <property type="entry name" value="PROTEIN O-GLCNAC TRANSFERASE"/>
    <property type="match status" value="1"/>
</dbReference>